<comment type="caution">
    <text evidence="3">The sequence shown here is derived from an EMBL/GenBank/DDBJ whole genome shotgun (WGS) entry which is preliminary data.</text>
</comment>
<feature type="transmembrane region" description="Helical" evidence="1">
    <location>
        <begin position="12"/>
        <end position="40"/>
    </location>
</feature>
<protein>
    <submittedName>
        <fullName evidence="3">Putative DedA family protein</fullName>
    </submittedName>
</protein>
<dbReference type="OrthoDB" id="9812980at2"/>
<keyword evidence="1" id="KW-0472">Membrane</keyword>
<feature type="transmembrane region" description="Helical" evidence="1">
    <location>
        <begin position="136"/>
        <end position="158"/>
    </location>
</feature>
<dbReference type="AlphaFoldDB" id="A0A0A1ZVK2"/>
<name>A0A0A1ZVK2_PROMR</name>
<accession>A0A0A1ZVK2</accession>
<dbReference type="PANTHER" id="PTHR46826:SF1">
    <property type="entry name" value="TVP38_TMEM64 FAMILY MEMBRANE PROTEIN YDJX"/>
    <property type="match status" value="1"/>
</dbReference>
<feature type="domain" description="VTT" evidence="2">
    <location>
        <begin position="36"/>
        <end position="153"/>
    </location>
</feature>
<evidence type="ECO:0000313" key="4">
    <source>
        <dbReference type="Proteomes" id="UP000030491"/>
    </source>
</evidence>
<evidence type="ECO:0000256" key="1">
    <source>
        <dbReference type="SAM" id="Phobius"/>
    </source>
</evidence>
<dbReference type="EMBL" id="JNAJ01000005">
    <property type="protein sequence ID" value="KGF92566.1"/>
    <property type="molecule type" value="Genomic_DNA"/>
</dbReference>
<dbReference type="RefSeq" id="WP_032513196.1">
    <property type="nucleotide sequence ID" value="NZ_JNAJ01000005.1"/>
</dbReference>
<proteinExistence type="predicted"/>
<evidence type="ECO:0000259" key="2">
    <source>
        <dbReference type="Pfam" id="PF09335"/>
    </source>
</evidence>
<organism evidence="3 4">
    <name type="scientific">Prochlorococcus marinus str. MIT 9116</name>
    <dbReference type="NCBI Taxonomy" id="167544"/>
    <lineage>
        <taxon>Bacteria</taxon>
        <taxon>Bacillati</taxon>
        <taxon>Cyanobacteriota</taxon>
        <taxon>Cyanophyceae</taxon>
        <taxon>Synechococcales</taxon>
        <taxon>Prochlorococcaceae</taxon>
        <taxon>Prochlorococcus</taxon>
    </lineage>
</organism>
<dbReference type="PANTHER" id="PTHR46826">
    <property type="match status" value="1"/>
</dbReference>
<feature type="transmembrane region" description="Helical" evidence="1">
    <location>
        <begin position="52"/>
        <end position="72"/>
    </location>
</feature>
<sequence>MNIFLENIYNLSFFFNTGIGVFSFVCIYILIVLLILPASWLSLLSGFLYGSYLGSIIVFISASIGASVAFFVSKSFFAKKLKNLFSRYPKLSVMEKVVEKGGLKLIFLARLSPIFPFSILNYFYGLNNVKFRDFVLGLLGIIPGTFLYCSIGSLAKNLQELKNVQSPNNLFMTFIGVVSTFLVVYFLAKYSREYFDKTEEFKL</sequence>
<evidence type="ECO:0000313" key="3">
    <source>
        <dbReference type="EMBL" id="KGF92566.1"/>
    </source>
</evidence>
<keyword evidence="1" id="KW-1133">Transmembrane helix</keyword>
<reference evidence="4" key="1">
    <citation type="journal article" date="2014" name="Sci. Data">
        <title>Genomes of diverse isolates of the marine cyanobacterium Prochlorococcus.</title>
        <authorList>
            <person name="Biller S."/>
            <person name="Berube P."/>
            <person name="Thompson J."/>
            <person name="Kelly L."/>
            <person name="Roggensack S."/>
            <person name="Awad L."/>
            <person name="Roache-Johnson K."/>
            <person name="Ding H."/>
            <person name="Giovannoni S.J."/>
            <person name="Moore L.R."/>
            <person name="Chisholm S.W."/>
        </authorList>
    </citation>
    <scope>NUCLEOTIDE SEQUENCE [LARGE SCALE GENOMIC DNA]</scope>
</reference>
<feature type="transmembrane region" description="Helical" evidence="1">
    <location>
        <begin position="170"/>
        <end position="188"/>
    </location>
</feature>
<dbReference type="Proteomes" id="UP000030491">
    <property type="component" value="Unassembled WGS sequence"/>
</dbReference>
<dbReference type="InterPro" id="IPR053240">
    <property type="entry name" value="VTT_domain"/>
</dbReference>
<dbReference type="Pfam" id="PF09335">
    <property type="entry name" value="VTT_dom"/>
    <property type="match status" value="1"/>
</dbReference>
<keyword evidence="1" id="KW-0812">Transmembrane</keyword>
<dbReference type="InterPro" id="IPR032816">
    <property type="entry name" value="VTT_dom"/>
</dbReference>
<gene>
    <name evidence="3" type="ORF">EU93_0404</name>
</gene>